<dbReference type="Pfam" id="PF00069">
    <property type="entry name" value="Pkinase"/>
    <property type="match status" value="1"/>
</dbReference>
<dbReference type="PROSITE" id="PS00108">
    <property type="entry name" value="PROTEIN_KINASE_ST"/>
    <property type="match status" value="1"/>
</dbReference>
<protein>
    <recommendedName>
        <fullName evidence="1">non-specific serine/threonine protein kinase</fullName>
        <ecNumber evidence="1">2.7.11.1</ecNumber>
    </recommendedName>
</protein>
<accession>A0A915LE04</accession>
<dbReference type="WBParaSite" id="nRc.2.0.1.t48071-RA">
    <property type="protein sequence ID" value="nRc.2.0.1.t48071-RA"/>
    <property type="gene ID" value="nRc.2.0.1.g48071"/>
</dbReference>
<evidence type="ECO:0000259" key="2">
    <source>
        <dbReference type="PROSITE" id="PS50011"/>
    </source>
</evidence>
<feature type="domain" description="Protein kinase" evidence="2">
    <location>
        <begin position="1"/>
        <end position="195"/>
    </location>
</feature>
<dbReference type="Proteomes" id="UP000887565">
    <property type="component" value="Unplaced"/>
</dbReference>
<dbReference type="Gene3D" id="1.10.510.10">
    <property type="entry name" value="Transferase(Phosphotransferase) domain 1"/>
    <property type="match status" value="1"/>
</dbReference>
<dbReference type="PANTHER" id="PTHR11909">
    <property type="entry name" value="CASEIN KINASE-RELATED"/>
    <property type="match status" value="1"/>
</dbReference>
<evidence type="ECO:0000256" key="1">
    <source>
        <dbReference type="ARBA" id="ARBA00012513"/>
    </source>
</evidence>
<evidence type="ECO:0000313" key="4">
    <source>
        <dbReference type="WBParaSite" id="nRc.2.0.1.t48071-RA"/>
    </source>
</evidence>
<reference evidence="4" key="1">
    <citation type="submission" date="2022-11" db="UniProtKB">
        <authorList>
            <consortium name="WormBaseParasite"/>
        </authorList>
    </citation>
    <scope>IDENTIFICATION</scope>
</reference>
<name>A0A915LE04_ROMCU</name>
<dbReference type="GO" id="GO:0005524">
    <property type="term" value="F:ATP binding"/>
    <property type="evidence" value="ECO:0007669"/>
    <property type="project" value="InterPro"/>
</dbReference>
<proteinExistence type="predicted"/>
<dbReference type="InterPro" id="IPR050235">
    <property type="entry name" value="CK1_Ser-Thr_kinase"/>
</dbReference>
<dbReference type="InterPro" id="IPR011009">
    <property type="entry name" value="Kinase-like_dom_sf"/>
</dbReference>
<dbReference type="PROSITE" id="PS50011">
    <property type="entry name" value="PROTEIN_KINASE_DOM"/>
    <property type="match status" value="1"/>
</dbReference>
<evidence type="ECO:0000313" key="3">
    <source>
        <dbReference type="Proteomes" id="UP000887565"/>
    </source>
</evidence>
<dbReference type="InterPro" id="IPR000719">
    <property type="entry name" value="Prot_kinase_dom"/>
</dbReference>
<dbReference type="AlphaFoldDB" id="A0A915LE04"/>
<dbReference type="InterPro" id="IPR008271">
    <property type="entry name" value="Ser/Thr_kinase_AS"/>
</dbReference>
<keyword evidence="3" id="KW-1185">Reference proteome</keyword>
<sequence>MQLVGHSLSYYRKRSPPLTNGLYKFSSRSIVRFGVQCVEALEEFHDIQFIHRDIKPSNFVMGLSATPNKDIVYLLDFGLSRKYLDSEGKHRAPRATAPFRGSIRYCSVDAWERNDLGRKDDVESLFYMLYESWAGTLPWAKLSKNSPTEENVSLRKSILAQPVAAPRDFERFGKHIKELSFDSKPNYDQLKSILIDIGAANNLKPSDLWDWENSYQYVLEEYASGRTFEHGKITTTVETNSSKKSPNVVSPMNRQWTTPTSKVAGVELAFNALTNENGTQQLPGLSTQS</sequence>
<organism evidence="3 4">
    <name type="scientific">Romanomermis culicivorax</name>
    <name type="common">Nematode worm</name>
    <dbReference type="NCBI Taxonomy" id="13658"/>
    <lineage>
        <taxon>Eukaryota</taxon>
        <taxon>Metazoa</taxon>
        <taxon>Ecdysozoa</taxon>
        <taxon>Nematoda</taxon>
        <taxon>Enoplea</taxon>
        <taxon>Dorylaimia</taxon>
        <taxon>Mermithida</taxon>
        <taxon>Mermithoidea</taxon>
        <taxon>Mermithidae</taxon>
        <taxon>Romanomermis</taxon>
    </lineage>
</organism>
<dbReference type="EC" id="2.7.11.1" evidence="1"/>
<dbReference type="GO" id="GO:0004674">
    <property type="term" value="F:protein serine/threonine kinase activity"/>
    <property type="evidence" value="ECO:0007669"/>
    <property type="project" value="UniProtKB-EC"/>
</dbReference>
<dbReference type="SUPFAM" id="SSF56112">
    <property type="entry name" value="Protein kinase-like (PK-like)"/>
    <property type="match status" value="1"/>
</dbReference>